<name>A0A6J1DNW6_MOMCH</name>
<dbReference type="InterPro" id="IPR043128">
    <property type="entry name" value="Rev_trsase/Diguanyl_cyclase"/>
</dbReference>
<evidence type="ECO:0000259" key="1">
    <source>
        <dbReference type="Pfam" id="PF17919"/>
    </source>
</evidence>
<evidence type="ECO:0000313" key="3">
    <source>
        <dbReference type="RefSeq" id="XP_022154999.1"/>
    </source>
</evidence>
<dbReference type="Proteomes" id="UP000504603">
    <property type="component" value="Unplaced"/>
</dbReference>
<accession>A0A6J1DNW6</accession>
<sequence>MENGPSRSRPYKRYTPTTIPISEILTNIEESGMEKLLKRPEKLRGDLIAALNKFVSRSTDKCLPFFKVLRKKGPFEWTAECKQALEQLKNYLCSAPLLAKPLPGDKLHLYLTVSDSAVSSALIKQEDRVLQSPVYYTSKAMTEAETRYPQLEKLALALVTSAQRLRSYFQAHTIVVLTNFP</sequence>
<protein>
    <submittedName>
        <fullName evidence="3">Uncharacterized protein LOC111022143</fullName>
    </submittedName>
</protein>
<dbReference type="InterPro" id="IPR041577">
    <property type="entry name" value="RT_RNaseH_2"/>
</dbReference>
<dbReference type="RefSeq" id="XP_022154999.1">
    <property type="nucleotide sequence ID" value="XM_022299307.1"/>
</dbReference>
<dbReference type="Pfam" id="PF17919">
    <property type="entry name" value="RT_RNaseH_2"/>
    <property type="match status" value="1"/>
</dbReference>
<dbReference type="PANTHER" id="PTHR48475">
    <property type="entry name" value="RIBONUCLEASE H"/>
    <property type="match status" value="1"/>
</dbReference>
<dbReference type="PANTHER" id="PTHR48475:SF2">
    <property type="entry name" value="RIBONUCLEASE H"/>
    <property type="match status" value="1"/>
</dbReference>
<organism evidence="2 3">
    <name type="scientific">Momordica charantia</name>
    <name type="common">Bitter gourd</name>
    <name type="synonym">Balsam pear</name>
    <dbReference type="NCBI Taxonomy" id="3673"/>
    <lineage>
        <taxon>Eukaryota</taxon>
        <taxon>Viridiplantae</taxon>
        <taxon>Streptophyta</taxon>
        <taxon>Embryophyta</taxon>
        <taxon>Tracheophyta</taxon>
        <taxon>Spermatophyta</taxon>
        <taxon>Magnoliopsida</taxon>
        <taxon>eudicotyledons</taxon>
        <taxon>Gunneridae</taxon>
        <taxon>Pentapetalae</taxon>
        <taxon>rosids</taxon>
        <taxon>fabids</taxon>
        <taxon>Cucurbitales</taxon>
        <taxon>Cucurbitaceae</taxon>
        <taxon>Momordiceae</taxon>
        <taxon>Momordica</taxon>
    </lineage>
</organism>
<feature type="domain" description="Reverse transcriptase/retrotransposon-derived protein RNase H-like" evidence="1">
    <location>
        <begin position="77"/>
        <end position="176"/>
    </location>
</feature>
<dbReference type="Gene3D" id="3.30.70.270">
    <property type="match status" value="1"/>
</dbReference>
<dbReference type="KEGG" id="mcha:111022143"/>
<evidence type="ECO:0000313" key="2">
    <source>
        <dbReference type="Proteomes" id="UP000504603"/>
    </source>
</evidence>
<reference evidence="3" key="1">
    <citation type="submission" date="2025-08" db="UniProtKB">
        <authorList>
            <consortium name="RefSeq"/>
        </authorList>
    </citation>
    <scope>IDENTIFICATION</scope>
    <source>
        <strain evidence="3">OHB3-1</strain>
    </source>
</reference>
<keyword evidence="2" id="KW-1185">Reference proteome</keyword>
<proteinExistence type="predicted"/>
<gene>
    <name evidence="3" type="primary">LOC111022143</name>
</gene>
<dbReference type="AlphaFoldDB" id="A0A6J1DNW6"/>
<dbReference type="GeneID" id="111022143"/>
<dbReference type="SUPFAM" id="SSF56672">
    <property type="entry name" value="DNA/RNA polymerases"/>
    <property type="match status" value="1"/>
</dbReference>
<dbReference type="OrthoDB" id="1938451at2759"/>
<dbReference type="InterPro" id="IPR043502">
    <property type="entry name" value="DNA/RNA_pol_sf"/>
</dbReference>